<dbReference type="SMART" id="SM00671">
    <property type="entry name" value="SEL1"/>
    <property type="match status" value="4"/>
</dbReference>
<dbReference type="PROSITE" id="PS50011">
    <property type="entry name" value="PROTEIN_KINASE_DOM"/>
    <property type="match status" value="1"/>
</dbReference>
<sequence length="418" mass="47692">MDSKQFCTLGYNYQHGIGVEKDEKKAFEYYMKAAELGNPTAMNNVSLCYYYGTGVEINYQKSFEYCKRSADLGNAYGINEVGKRYRYGHGVDQDYNKAFEYYKKSVDMGADMAAFNVANCYRNGIGTKRDIQSANYWFKKHRSLLKTSKSPDHINPELKKILDDERFKLSWIDYNEVNVIKEWGKGGFATVYWALWHNRINSAWMDVALKVIHNSKENEQVFIQELKNHCEIGYENPSFLECNGVSRNNDGDYIIVMVIAPKGSLRQNLVVVSQLEWKDKLNLLNGIAIDLESIHAQELVHRDLHSGNILQGDALQEAYITDLGLSKNEMEGKICGILPYIAPEVLVGHPYTKASDIYSLGVIMTEISTGQRAFDGILFDEYLVTRIIHGSRPKCLGPDCYIKLATKCMDKDFNKRPT</sequence>
<dbReference type="STRING" id="44941.A0A397VMB9"/>
<dbReference type="Gene3D" id="1.10.510.10">
    <property type="entry name" value="Transferase(Phosphotransferase) domain 1"/>
    <property type="match status" value="1"/>
</dbReference>
<keyword evidence="3" id="KW-1185">Reference proteome</keyword>
<evidence type="ECO:0000313" key="3">
    <source>
        <dbReference type="Proteomes" id="UP000266673"/>
    </source>
</evidence>
<dbReference type="Pfam" id="PF08238">
    <property type="entry name" value="Sel1"/>
    <property type="match status" value="4"/>
</dbReference>
<dbReference type="PANTHER" id="PTHR43628:SF1">
    <property type="entry name" value="CHITIN SYNTHASE REGULATORY FACTOR 2-RELATED"/>
    <property type="match status" value="1"/>
</dbReference>
<dbReference type="GO" id="GO:0005524">
    <property type="term" value="F:ATP binding"/>
    <property type="evidence" value="ECO:0007669"/>
    <property type="project" value="InterPro"/>
</dbReference>
<protein>
    <submittedName>
        <fullName evidence="2">Kinase-like domain-containing protein</fullName>
    </submittedName>
</protein>
<dbReference type="OrthoDB" id="2384430at2759"/>
<dbReference type="Gene3D" id="1.25.40.10">
    <property type="entry name" value="Tetratricopeptide repeat domain"/>
    <property type="match status" value="1"/>
</dbReference>
<proteinExistence type="predicted"/>
<dbReference type="GO" id="GO:0004672">
    <property type="term" value="F:protein kinase activity"/>
    <property type="evidence" value="ECO:0007669"/>
    <property type="project" value="InterPro"/>
</dbReference>
<dbReference type="Pfam" id="PF07714">
    <property type="entry name" value="PK_Tyr_Ser-Thr"/>
    <property type="match status" value="1"/>
</dbReference>
<organism evidence="2 3">
    <name type="scientific">Gigaspora rosea</name>
    <dbReference type="NCBI Taxonomy" id="44941"/>
    <lineage>
        <taxon>Eukaryota</taxon>
        <taxon>Fungi</taxon>
        <taxon>Fungi incertae sedis</taxon>
        <taxon>Mucoromycota</taxon>
        <taxon>Glomeromycotina</taxon>
        <taxon>Glomeromycetes</taxon>
        <taxon>Diversisporales</taxon>
        <taxon>Gigasporaceae</taxon>
        <taxon>Gigaspora</taxon>
    </lineage>
</organism>
<keyword evidence="2" id="KW-0418">Kinase</keyword>
<dbReference type="PANTHER" id="PTHR43628">
    <property type="entry name" value="ACTIVATOR OF C KINASE PROTEIN 1-RELATED"/>
    <property type="match status" value="1"/>
</dbReference>
<dbReference type="EMBL" id="QKWP01000322">
    <property type="protein sequence ID" value="RIB22159.1"/>
    <property type="molecule type" value="Genomic_DNA"/>
</dbReference>
<dbReference type="InterPro" id="IPR006597">
    <property type="entry name" value="Sel1-like"/>
</dbReference>
<evidence type="ECO:0000313" key="2">
    <source>
        <dbReference type="EMBL" id="RIB22159.1"/>
    </source>
</evidence>
<dbReference type="InterPro" id="IPR011009">
    <property type="entry name" value="Kinase-like_dom_sf"/>
</dbReference>
<dbReference type="InterPro" id="IPR001245">
    <property type="entry name" value="Ser-Thr/Tyr_kinase_cat_dom"/>
</dbReference>
<gene>
    <name evidence="2" type="ORF">C2G38_2033811</name>
</gene>
<dbReference type="InterPro" id="IPR000719">
    <property type="entry name" value="Prot_kinase_dom"/>
</dbReference>
<dbReference type="SUPFAM" id="SSF81901">
    <property type="entry name" value="HCP-like"/>
    <property type="match status" value="1"/>
</dbReference>
<feature type="domain" description="Protein kinase" evidence="1">
    <location>
        <begin position="177"/>
        <end position="418"/>
    </location>
</feature>
<dbReference type="InterPro" id="IPR052945">
    <property type="entry name" value="Mitotic_Regulator"/>
</dbReference>
<comment type="caution">
    <text evidence="2">The sequence shown here is derived from an EMBL/GenBank/DDBJ whole genome shotgun (WGS) entry which is preliminary data.</text>
</comment>
<name>A0A397VMB9_9GLOM</name>
<dbReference type="SUPFAM" id="SSF56112">
    <property type="entry name" value="Protein kinase-like (PK-like)"/>
    <property type="match status" value="1"/>
</dbReference>
<keyword evidence="2" id="KW-0808">Transferase</keyword>
<evidence type="ECO:0000259" key="1">
    <source>
        <dbReference type="PROSITE" id="PS50011"/>
    </source>
</evidence>
<dbReference type="Proteomes" id="UP000266673">
    <property type="component" value="Unassembled WGS sequence"/>
</dbReference>
<reference evidence="2 3" key="1">
    <citation type="submission" date="2018-06" db="EMBL/GenBank/DDBJ databases">
        <title>Comparative genomics reveals the genomic features of Rhizophagus irregularis, R. cerebriforme, R. diaphanum and Gigaspora rosea, and their symbiotic lifestyle signature.</title>
        <authorList>
            <person name="Morin E."/>
            <person name="San Clemente H."/>
            <person name="Chen E.C.H."/>
            <person name="De La Providencia I."/>
            <person name="Hainaut M."/>
            <person name="Kuo A."/>
            <person name="Kohler A."/>
            <person name="Murat C."/>
            <person name="Tang N."/>
            <person name="Roy S."/>
            <person name="Loubradou J."/>
            <person name="Henrissat B."/>
            <person name="Grigoriev I.V."/>
            <person name="Corradi N."/>
            <person name="Roux C."/>
            <person name="Martin F.M."/>
        </authorList>
    </citation>
    <scope>NUCLEOTIDE SEQUENCE [LARGE SCALE GENOMIC DNA]</scope>
    <source>
        <strain evidence="2 3">DAOM 194757</strain>
    </source>
</reference>
<accession>A0A397VMB9</accession>
<dbReference type="AlphaFoldDB" id="A0A397VMB9"/>
<dbReference type="InterPro" id="IPR011990">
    <property type="entry name" value="TPR-like_helical_dom_sf"/>
</dbReference>